<reference evidence="1" key="1">
    <citation type="submission" date="2020-04" db="EMBL/GenBank/DDBJ databases">
        <authorList>
            <person name="Chiriac C."/>
            <person name="Salcher M."/>
            <person name="Ghai R."/>
            <person name="Kavagutti S V."/>
        </authorList>
    </citation>
    <scope>NUCLEOTIDE SEQUENCE</scope>
</reference>
<organism evidence="1">
    <name type="scientific">uncultured Caudovirales phage</name>
    <dbReference type="NCBI Taxonomy" id="2100421"/>
    <lineage>
        <taxon>Viruses</taxon>
        <taxon>Duplodnaviria</taxon>
        <taxon>Heunggongvirae</taxon>
        <taxon>Uroviricota</taxon>
        <taxon>Caudoviricetes</taxon>
        <taxon>Peduoviridae</taxon>
        <taxon>Maltschvirus</taxon>
        <taxon>Maltschvirus maltsch</taxon>
    </lineage>
</organism>
<evidence type="ECO:0000313" key="1">
    <source>
        <dbReference type="EMBL" id="CAB4132579.1"/>
    </source>
</evidence>
<name>A0A6J5LLI2_9CAUD</name>
<sequence length="106" mass="11468">MPTLDDTKANYASKWDIDQLFATNTVPVGVGTTAVYTIPGTIPAIPVYEVQLQVGGKWYQAGGFATSNTIATLQSFSTYISGNQIFITTGVAGTARYFVWTDKVNY</sequence>
<protein>
    <submittedName>
        <fullName evidence="1">Uncharacterized protein</fullName>
    </submittedName>
</protein>
<accession>A0A6J5LLI2</accession>
<proteinExistence type="predicted"/>
<dbReference type="EMBL" id="LR796266">
    <property type="protein sequence ID" value="CAB4132579.1"/>
    <property type="molecule type" value="Genomic_DNA"/>
</dbReference>
<gene>
    <name evidence="1" type="ORF">UFOVP253_37</name>
</gene>